<dbReference type="Pfam" id="PF00126">
    <property type="entry name" value="HTH_1"/>
    <property type="match status" value="1"/>
</dbReference>
<feature type="region of interest" description="Disordered" evidence="5">
    <location>
        <begin position="302"/>
        <end position="374"/>
    </location>
</feature>
<dbReference type="Gene3D" id="1.10.10.10">
    <property type="entry name" value="Winged helix-like DNA-binding domain superfamily/Winged helix DNA-binding domain"/>
    <property type="match status" value="1"/>
</dbReference>
<evidence type="ECO:0000256" key="3">
    <source>
        <dbReference type="ARBA" id="ARBA00023125"/>
    </source>
</evidence>
<evidence type="ECO:0000313" key="8">
    <source>
        <dbReference type="Proteomes" id="UP000194360"/>
    </source>
</evidence>
<evidence type="ECO:0000256" key="5">
    <source>
        <dbReference type="SAM" id="MobiDB-lite"/>
    </source>
</evidence>
<dbReference type="Proteomes" id="UP000194360">
    <property type="component" value="Unassembled WGS sequence"/>
</dbReference>
<feature type="compositionally biased region" description="Pro residues" evidence="5">
    <location>
        <begin position="308"/>
        <end position="326"/>
    </location>
</feature>
<protein>
    <submittedName>
        <fullName evidence="7">HTH-type transcriptional regulator GltC</fullName>
    </submittedName>
</protein>
<keyword evidence="3" id="KW-0238">DNA-binding</keyword>
<organism evidence="7 8">
    <name type="scientific">Pseudonocardia autotrophica</name>
    <name type="common">Amycolata autotrophica</name>
    <name type="synonym">Nocardia autotrophica</name>
    <dbReference type="NCBI Taxonomy" id="2074"/>
    <lineage>
        <taxon>Bacteria</taxon>
        <taxon>Bacillati</taxon>
        <taxon>Actinomycetota</taxon>
        <taxon>Actinomycetes</taxon>
        <taxon>Pseudonocardiales</taxon>
        <taxon>Pseudonocardiaceae</taxon>
        <taxon>Pseudonocardia</taxon>
    </lineage>
</organism>
<name>A0A1Y2MRI1_PSEAH</name>
<dbReference type="AlphaFoldDB" id="A0A1Y2MRI1"/>
<comment type="caution">
    <text evidence="7">The sequence shown here is derived from an EMBL/GenBank/DDBJ whole genome shotgun (WGS) entry which is preliminary data.</text>
</comment>
<dbReference type="GO" id="GO:0003700">
    <property type="term" value="F:DNA-binding transcription factor activity"/>
    <property type="evidence" value="ECO:0007669"/>
    <property type="project" value="InterPro"/>
</dbReference>
<dbReference type="PANTHER" id="PTHR30346">
    <property type="entry name" value="TRANSCRIPTIONAL DUAL REGULATOR HCAR-RELATED"/>
    <property type="match status" value="1"/>
</dbReference>
<dbReference type="STRING" id="2074.BG845_04458"/>
<dbReference type="InterPro" id="IPR036388">
    <property type="entry name" value="WH-like_DNA-bd_sf"/>
</dbReference>
<evidence type="ECO:0000313" key="7">
    <source>
        <dbReference type="EMBL" id="OSY37835.1"/>
    </source>
</evidence>
<dbReference type="InterPro" id="IPR000847">
    <property type="entry name" value="LysR_HTH_N"/>
</dbReference>
<dbReference type="PANTHER" id="PTHR30346:SF29">
    <property type="entry name" value="LYSR SUBSTRATE-BINDING"/>
    <property type="match status" value="1"/>
</dbReference>
<feature type="compositionally biased region" description="Polar residues" evidence="5">
    <location>
        <begin position="328"/>
        <end position="339"/>
    </location>
</feature>
<reference evidence="7 8" key="1">
    <citation type="submission" date="2016-09" db="EMBL/GenBank/DDBJ databases">
        <title>Pseudonocardia autotrophica DSM535, a candidate organism with high potential of specific P450 cytochromes.</title>
        <authorList>
            <person name="Grumaz C."/>
            <person name="Vainshtein Y."/>
            <person name="Kirstahler P."/>
            <person name="Sohn K."/>
        </authorList>
    </citation>
    <scope>NUCLEOTIDE SEQUENCE [LARGE SCALE GENOMIC DNA]</scope>
    <source>
        <strain evidence="7 8">DSM 535</strain>
    </source>
</reference>
<dbReference type="InterPro" id="IPR005119">
    <property type="entry name" value="LysR_subst-bd"/>
</dbReference>
<dbReference type="InterPro" id="IPR036390">
    <property type="entry name" value="WH_DNA-bd_sf"/>
</dbReference>
<evidence type="ECO:0000256" key="1">
    <source>
        <dbReference type="ARBA" id="ARBA00009437"/>
    </source>
</evidence>
<dbReference type="Pfam" id="PF03466">
    <property type="entry name" value="LysR_substrate"/>
    <property type="match status" value="1"/>
</dbReference>
<comment type="similarity">
    <text evidence="1">Belongs to the LysR transcriptional regulatory family.</text>
</comment>
<keyword evidence="8" id="KW-1185">Reference proteome</keyword>
<evidence type="ECO:0000256" key="4">
    <source>
        <dbReference type="ARBA" id="ARBA00023163"/>
    </source>
</evidence>
<gene>
    <name evidence="7" type="primary">gltC_7</name>
    <name evidence="7" type="ORF">BG845_04458</name>
</gene>
<dbReference type="SUPFAM" id="SSF53850">
    <property type="entry name" value="Periplasmic binding protein-like II"/>
    <property type="match status" value="1"/>
</dbReference>
<dbReference type="GO" id="GO:0003677">
    <property type="term" value="F:DNA binding"/>
    <property type="evidence" value="ECO:0007669"/>
    <property type="project" value="UniProtKB-KW"/>
</dbReference>
<dbReference type="Gene3D" id="3.40.190.10">
    <property type="entry name" value="Periplasmic binding protein-like II"/>
    <property type="match status" value="2"/>
</dbReference>
<dbReference type="SUPFAM" id="SSF46785">
    <property type="entry name" value="Winged helix' DNA-binding domain"/>
    <property type="match status" value="1"/>
</dbReference>
<dbReference type="EMBL" id="MIGB01000027">
    <property type="protein sequence ID" value="OSY37835.1"/>
    <property type="molecule type" value="Genomic_DNA"/>
</dbReference>
<dbReference type="OrthoDB" id="4131546at2"/>
<dbReference type="PROSITE" id="PS50931">
    <property type="entry name" value="HTH_LYSR"/>
    <property type="match status" value="1"/>
</dbReference>
<proteinExistence type="inferred from homology"/>
<keyword evidence="4" id="KW-0804">Transcription</keyword>
<dbReference type="GO" id="GO:0032993">
    <property type="term" value="C:protein-DNA complex"/>
    <property type="evidence" value="ECO:0007669"/>
    <property type="project" value="TreeGrafter"/>
</dbReference>
<feature type="domain" description="HTH lysR-type" evidence="6">
    <location>
        <begin position="1"/>
        <end position="60"/>
    </location>
</feature>
<feature type="compositionally biased region" description="Polar residues" evidence="5">
    <location>
        <begin position="364"/>
        <end position="374"/>
    </location>
</feature>
<sequence>MDLSLPRLRMLRELHRRGTITAAATAMHYTASAVSQQLAQLERDVGARLFERRGRRVQLTDLGVLLAEHAEGILAAVERATQAIEEAGESVSAKVTAGVWASVASGLLPDALTALARTHPGVVVRSRELAPEETAAAVRDGELDLSFVIDYSNYPMTWDRSLERAVIAVERLYAAVPAGAVPAASVTMAELAEHPWIMSPARSHFGHAARLACQAAGYVPRIDHEVEEQATAMAMVSAGLGVTLVSDLGLALRPPGVDVVALGDALTRTVSLAYRTNSGRRAALLLVVDAIRTAAAQMGLGADTALPAPTPPSTPVPAPTEQPADPPSDTTQHATQHSTGDAAPPNQRTGAVPAATTAPAPETLGSNTERLGLT</sequence>
<accession>A0A1Y2MRI1</accession>
<evidence type="ECO:0000259" key="6">
    <source>
        <dbReference type="PROSITE" id="PS50931"/>
    </source>
</evidence>
<keyword evidence="2" id="KW-0805">Transcription regulation</keyword>
<evidence type="ECO:0000256" key="2">
    <source>
        <dbReference type="ARBA" id="ARBA00023015"/>
    </source>
</evidence>
<dbReference type="CDD" id="cd08423">
    <property type="entry name" value="PBP2_LTTR_like_6"/>
    <property type="match status" value="1"/>
</dbReference>
<feature type="compositionally biased region" description="Low complexity" evidence="5">
    <location>
        <begin position="349"/>
        <end position="361"/>
    </location>
</feature>